<keyword evidence="2" id="KW-0449">Lipoprotein</keyword>
<dbReference type="Gene3D" id="1.25.40.390">
    <property type="match status" value="2"/>
</dbReference>
<feature type="chain" id="PRO_5046312231" evidence="1">
    <location>
        <begin position="22"/>
        <end position="653"/>
    </location>
</feature>
<dbReference type="Pfam" id="PF12741">
    <property type="entry name" value="SusD-like"/>
    <property type="match status" value="2"/>
</dbReference>
<reference evidence="2" key="1">
    <citation type="submission" date="2022-12" db="EMBL/GenBank/DDBJ databases">
        <title>Phocaeicola acetigenes sp. nov., isolated feces from a healthy human.</title>
        <authorList>
            <person name="Do H."/>
            <person name="Ha Y.B."/>
            <person name="Kim J.-S."/>
            <person name="Suh M.K."/>
            <person name="Kim H.S."/>
            <person name="Lee J.-S."/>
        </authorList>
    </citation>
    <scope>NUCLEOTIDE SEQUENCE</scope>
    <source>
        <strain evidence="2">KGMB11183</strain>
    </source>
</reference>
<accession>A0ABT4PEN0</accession>
<keyword evidence="3" id="KW-1185">Reference proteome</keyword>
<dbReference type="SUPFAM" id="SSF48452">
    <property type="entry name" value="TPR-like"/>
    <property type="match status" value="1"/>
</dbReference>
<dbReference type="InterPro" id="IPR011990">
    <property type="entry name" value="TPR-like_helical_dom_sf"/>
</dbReference>
<dbReference type="EMBL" id="JAPZVM010000001">
    <property type="protein sequence ID" value="MCZ8371507.1"/>
    <property type="molecule type" value="Genomic_DNA"/>
</dbReference>
<feature type="signal peptide" evidence="1">
    <location>
        <begin position="1"/>
        <end position="21"/>
    </location>
</feature>
<dbReference type="Proteomes" id="UP001141933">
    <property type="component" value="Unassembled WGS sequence"/>
</dbReference>
<evidence type="ECO:0000313" key="3">
    <source>
        <dbReference type="Proteomes" id="UP001141933"/>
    </source>
</evidence>
<dbReference type="RefSeq" id="WP_269876532.1">
    <property type="nucleotide sequence ID" value="NZ_JAPZVM010000001.1"/>
</dbReference>
<dbReference type="PROSITE" id="PS51257">
    <property type="entry name" value="PROKAR_LIPOPROTEIN"/>
    <property type="match status" value="1"/>
</dbReference>
<comment type="caution">
    <text evidence="2">The sequence shown here is derived from an EMBL/GenBank/DDBJ whole genome shotgun (WGS) entry which is preliminary data.</text>
</comment>
<organism evidence="2 3">
    <name type="scientific">Phocaeicola acetigenes</name>
    <dbReference type="NCBI Taxonomy" id="3016083"/>
    <lineage>
        <taxon>Bacteria</taxon>
        <taxon>Pseudomonadati</taxon>
        <taxon>Bacteroidota</taxon>
        <taxon>Bacteroidia</taxon>
        <taxon>Bacteroidales</taxon>
        <taxon>Bacteroidaceae</taxon>
        <taxon>Phocaeicola</taxon>
    </lineage>
</organism>
<evidence type="ECO:0000313" key="2">
    <source>
        <dbReference type="EMBL" id="MCZ8371507.1"/>
    </source>
</evidence>
<keyword evidence="1" id="KW-0732">Signal</keyword>
<proteinExistence type="predicted"/>
<evidence type="ECO:0000256" key="1">
    <source>
        <dbReference type="SAM" id="SignalP"/>
    </source>
</evidence>
<sequence>MKTINKLFLGLGLLSSFTACSDFEDINTDPTKTPIESTLPEYFLNNAIGKIQMDPSTGERVYYLNWGDAARTFGEAGMLSVGLYDDSYMTNFYYPCLASTITYVTTAINEAAKRAETEPFYKNVEQFSRIWRAMVIAQFADSFGPYPLNAAQGENPTFNSVEETYFFILSELQAAAKAIDTSINPTEDQAKCDPAYGFVASKWVKLANSLRMRYAMRLTNTNRANDAQKHFEEACKDGNYIKDQADMLWFKSDNGWNDYTSPYTRTWNLQALSVTMANLMNNFGDIKVETQRPDLKAYTKANNYMGIRYDKHFVGNTDDPAKQYWLDGIPEYLDPRALKMFWIVNDNDAENAIPSDRKGTSINPEGSELLLDDEGKQTIKVKGSYTWNGVPTGSSTSWSPTLSKNRLITTGSGIRSCYPLWGKEYCTGGEEGLGRVVFFGAWESYFLVAEAALRNWSTDMGDKAAYEAGVRASFDYFGISEYATDYLASERYNRVGTSVSYDHTAEPSSFATTYKDGYNNNAEKSGTYNYPDASKILYKGHKLNDKLTKIITQKYLAQMPYLVQEAWSDHRRLGLPFFDMTANEATVMTGSDMTEWKNNSWQSGQSWKYYPQRMRYPQSLLTSDEAAYNHAVELLGGKDNTMTPLWWSMGANQ</sequence>
<dbReference type="InterPro" id="IPR024302">
    <property type="entry name" value="SusD-like"/>
</dbReference>
<gene>
    <name evidence="2" type="ORF">O6P32_02145</name>
</gene>
<name>A0ABT4PEN0_9BACT</name>
<protein>
    <submittedName>
        <fullName evidence="2">SusD/RagB family nutrient-binding outer membrane lipoprotein</fullName>
    </submittedName>
</protein>